<evidence type="ECO:0000256" key="2">
    <source>
        <dbReference type="ARBA" id="ARBA00023015"/>
    </source>
</evidence>
<organism evidence="6 7">
    <name type="scientific">Dyella marensis</name>
    <dbReference type="NCBI Taxonomy" id="500610"/>
    <lineage>
        <taxon>Bacteria</taxon>
        <taxon>Pseudomonadati</taxon>
        <taxon>Pseudomonadota</taxon>
        <taxon>Gammaproteobacteria</taxon>
        <taxon>Lysobacterales</taxon>
        <taxon>Rhodanobacteraceae</taxon>
        <taxon>Dyella</taxon>
    </lineage>
</organism>
<proteinExistence type="inferred from homology"/>
<evidence type="ECO:0000256" key="4">
    <source>
        <dbReference type="ARBA" id="ARBA00023163"/>
    </source>
</evidence>
<dbReference type="GO" id="GO:0006351">
    <property type="term" value="P:DNA-templated transcription"/>
    <property type="evidence" value="ECO:0007669"/>
    <property type="project" value="TreeGrafter"/>
</dbReference>
<evidence type="ECO:0000313" key="7">
    <source>
        <dbReference type="Proteomes" id="UP000199477"/>
    </source>
</evidence>
<evidence type="ECO:0000313" key="6">
    <source>
        <dbReference type="EMBL" id="SFE05502.1"/>
    </source>
</evidence>
<keyword evidence="3 6" id="KW-0238">DNA-binding</keyword>
<feature type="domain" description="HTH lysR-type" evidence="5">
    <location>
        <begin position="2"/>
        <end position="59"/>
    </location>
</feature>
<dbReference type="InterPro" id="IPR036390">
    <property type="entry name" value="WH_DNA-bd_sf"/>
</dbReference>
<dbReference type="Gene3D" id="3.40.190.290">
    <property type="match status" value="1"/>
</dbReference>
<dbReference type="Gene3D" id="1.10.10.10">
    <property type="entry name" value="Winged helix-like DNA-binding domain superfamily/Winged helix DNA-binding domain"/>
    <property type="match status" value="1"/>
</dbReference>
<evidence type="ECO:0000256" key="1">
    <source>
        <dbReference type="ARBA" id="ARBA00009437"/>
    </source>
</evidence>
<protein>
    <submittedName>
        <fullName evidence="6">DNA-binding transcriptional regulator, LysR family</fullName>
    </submittedName>
</protein>
<dbReference type="FunFam" id="1.10.10.10:FF:000001">
    <property type="entry name" value="LysR family transcriptional regulator"/>
    <property type="match status" value="1"/>
</dbReference>
<keyword evidence="4" id="KW-0804">Transcription</keyword>
<dbReference type="RefSeq" id="WP_051548443.1">
    <property type="nucleotide sequence ID" value="NZ_FONH01000001.1"/>
</dbReference>
<dbReference type="GO" id="GO:0003700">
    <property type="term" value="F:DNA-binding transcription factor activity"/>
    <property type="evidence" value="ECO:0007669"/>
    <property type="project" value="InterPro"/>
</dbReference>
<dbReference type="PANTHER" id="PTHR30537:SF5">
    <property type="entry name" value="HTH-TYPE TRANSCRIPTIONAL ACTIVATOR TTDR-RELATED"/>
    <property type="match status" value="1"/>
</dbReference>
<dbReference type="PANTHER" id="PTHR30537">
    <property type="entry name" value="HTH-TYPE TRANSCRIPTIONAL REGULATOR"/>
    <property type="match status" value="1"/>
</dbReference>
<accession>A0A1I1XDU0</accession>
<keyword evidence="2" id="KW-0805">Transcription regulation</keyword>
<dbReference type="EMBL" id="FONH01000001">
    <property type="protein sequence ID" value="SFE05502.1"/>
    <property type="molecule type" value="Genomic_DNA"/>
</dbReference>
<dbReference type="InterPro" id="IPR000847">
    <property type="entry name" value="LysR_HTH_N"/>
</dbReference>
<dbReference type="Pfam" id="PF00126">
    <property type="entry name" value="HTH_1"/>
    <property type="match status" value="1"/>
</dbReference>
<dbReference type="InterPro" id="IPR058163">
    <property type="entry name" value="LysR-type_TF_proteobact-type"/>
</dbReference>
<dbReference type="CDD" id="cd08422">
    <property type="entry name" value="PBP2_CrgA_like"/>
    <property type="match status" value="1"/>
</dbReference>
<gene>
    <name evidence="6" type="ORF">SAMN02799615_00213</name>
</gene>
<evidence type="ECO:0000256" key="3">
    <source>
        <dbReference type="ARBA" id="ARBA00023125"/>
    </source>
</evidence>
<dbReference type="PROSITE" id="PS50931">
    <property type="entry name" value="HTH_LYSR"/>
    <property type="match status" value="1"/>
</dbReference>
<name>A0A1I1XDU0_9GAMM</name>
<dbReference type="Pfam" id="PF03466">
    <property type="entry name" value="LysR_substrate"/>
    <property type="match status" value="1"/>
</dbReference>
<sequence>MIDLNELQYFVQVSQARSFTAAAAHFGVPKSSVSRAIAGLEQRLGVRLIERTTRSMALTEAGEIYLERCRRVIEEAELADLSIGAMQAVPRGRLRIGAPVAFARFMLGPRLAEFARRYPELRVQLQITAGESTPQQANLEVLIRPGPLEDSSLLARPLATIPLGLYASPSYLKHCKLPKTPADLSRLDALITACGPLGQPAEHTVWRLQRGNDTQEVRVEARLSVPDPTINHQLALDGAGVAILARHGAEKEVAKKRLVRVLPAWEPEPVELFALYPARLNSSPKVRALLEFLRDGDR</sequence>
<dbReference type="GO" id="GO:0043565">
    <property type="term" value="F:sequence-specific DNA binding"/>
    <property type="evidence" value="ECO:0007669"/>
    <property type="project" value="TreeGrafter"/>
</dbReference>
<comment type="similarity">
    <text evidence="1">Belongs to the LysR transcriptional regulatory family.</text>
</comment>
<dbReference type="SUPFAM" id="SSF53850">
    <property type="entry name" value="Periplasmic binding protein-like II"/>
    <property type="match status" value="1"/>
</dbReference>
<dbReference type="STRING" id="500610.SAMN02799615_00213"/>
<dbReference type="Proteomes" id="UP000199477">
    <property type="component" value="Unassembled WGS sequence"/>
</dbReference>
<dbReference type="InterPro" id="IPR005119">
    <property type="entry name" value="LysR_subst-bd"/>
</dbReference>
<dbReference type="AlphaFoldDB" id="A0A1I1XDU0"/>
<evidence type="ECO:0000259" key="5">
    <source>
        <dbReference type="PROSITE" id="PS50931"/>
    </source>
</evidence>
<reference evidence="7" key="1">
    <citation type="submission" date="2016-10" db="EMBL/GenBank/DDBJ databases">
        <authorList>
            <person name="Varghese N."/>
            <person name="Submissions S."/>
        </authorList>
    </citation>
    <scope>NUCLEOTIDE SEQUENCE [LARGE SCALE GENOMIC DNA]</scope>
    <source>
        <strain evidence="7">UNC178MFTsu3.1</strain>
    </source>
</reference>
<keyword evidence="7" id="KW-1185">Reference proteome</keyword>
<dbReference type="InterPro" id="IPR036388">
    <property type="entry name" value="WH-like_DNA-bd_sf"/>
</dbReference>
<dbReference type="SUPFAM" id="SSF46785">
    <property type="entry name" value="Winged helix' DNA-binding domain"/>
    <property type="match status" value="1"/>
</dbReference>